<dbReference type="Proteomes" id="UP001516023">
    <property type="component" value="Unassembled WGS sequence"/>
</dbReference>
<protein>
    <submittedName>
        <fullName evidence="2">Uncharacterized protein</fullName>
    </submittedName>
</protein>
<dbReference type="EMBL" id="JABMIG020000305">
    <property type="protein sequence ID" value="KAL3781829.1"/>
    <property type="molecule type" value="Genomic_DNA"/>
</dbReference>
<evidence type="ECO:0000313" key="3">
    <source>
        <dbReference type="Proteomes" id="UP001516023"/>
    </source>
</evidence>
<feature type="compositionally biased region" description="Basic residues" evidence="1">
    <location>
        <begin position="22"/>
        <end position="33"/>
    </location>
</feature>
<organism evidence="2 3">
    <name type="scientific">Cyclotella cryptica</name>
    <dbReference type="NCBI Taxonomy" id="29204"/>
    <lineage>
        <taxon>Eukaryota</taxon>
        <taxon>Sar</taxon>
        <taxon>Stramenopiles</taxon>
        <taxon>Ochrophyta</taxon>
        <taxon>Bacillariophyta</taxon>
        <taxon>Coscinodiscophyceae</taxon>
        <taxon>Thalassiosirophycidae</taxon>
        <taxon>Stephanodiscales</taxon>
        <taxon>Stephanodiscaceae</taxon>
        <taxon>Cyclotella</taxon>
    </lineage>
</organism>
<proteinExistence type="predicted"/>
<comment type="caution">
    <text evidence="2">The sequence shown here is derived from an EMBL/GenBank/DDBJ whole genome shotgun (WGS) entry which is preliminary data.</text>
</comment>
<sequence length="130" mass="14513">MSVGVESARNLREPEQVPSRFSHARNMRKKGSKHQPLTRGLISRIIAGPSSTGPTSDPAQYGWEKRVIRAVAHPRCRHNQTLHIFGTNGTHLPPHPTPCPSWGFGLKTTGTTKLAQKHKYEKMALLPHRI</sequence>
<evidence type="ECO:0000313" key="2">
    <source>
        <dbReference type="EMBL" id="KAL3781829.1"/>
    </source>
</evidence>
<name>A0ABD3P2P1_9STRA</name>
<dbReference type="AlphaFoldDB" id="A0ABD3P2P1"/>
<feature type="region of interest" description="Disordered" evidence="1">
    <location>
        <begin position="1"/>
        <end position="60"/>
    </location>
</feature>
<feature type="compositionally biased region" description="Polar residues" evidence="1">
    <location>
        <begin position="49"/>
        <end position="58"/>
    </location>
</feature>
<gene>
    <name evidence="2" type="ORF">HJC23_011138</name>
</gene>
<reference evidence="2 3" key="1">
    <citation type="journal article" date="2020" name="G3 (Bethesda)">
        <title>Improved Reference Genome for Cyclotella cryptica CCMP332, a Model for Cell Wall Morphogenesis, Salinity Adaptation, and Lipid Production in Diatoms (Bacillariophyta).</title>
        <authorList>
            <person name="Roberts W.R."/>
            <person name="Downey K.M."/>
            <person name="Ruck E.C."/>
            <person name="Traller J.C."/>
            <person name="Alverson A.J."/>
        </authorList>
    </citation>
    <scope>NUCLEOTIDE SEQUENCE [LARGE SCALE GENOMIC DNA]</scope>
    <source>
        <strain evidence="2 3">CCMP332</strain>
    </source>
</reference>
<evidence type="ECO:0000256" key="1">
    <source>
        <dbReference type="SAM" id="MobiDB-lite"/>
    </source>
</evidence>
<keyword evidence="3" id="KW-1185">Reference proteome</keyword>
<accession>A0ABD3P2P1</accession>